<sequence>MAEKLSYKSLERHVKYMQFFGFFKLNSSSSRPRRFLHTIYMRITLSSFLLYTLQQILKIYEARSNIDKVMDTMFLLLTYTDCIYKGIVLWKKAADVDIILNVMKGPIFNKGEPEHRTLLLDTIRKAVRLVRAFNYASIFTCFLWSLHPTIMHLKGRRVEFPIWLPFDPNVNPQFYIAVLYVGIQTSWLGYSNTTIDAFIAFIFEQCRTQVSIMRHDLENLVRKSKEEASLSLVSWEDVYQKRFGYILLQHKEIINITVKAQQIFGGAIFYQFLVGGWILCTSAYRMVNLNVASVEFASMIMYILCILTEIFIYCYYGNELTYESGKLIESAYGLNWLELPVVHRKTLIILMEILKKPIRPMAGNLIPLSNSTFVSILRSSYSFYVFLKNSEHD</sequence>
<feature type="transmembrane region" description="Helical" evidence="10">
    <location>
        <begin position="173"/>
        <end position="190"/>
    </location>
</feature>
<evidence type="ECO:0000256" key="8">
    <source>
        <dbReference type="ARBA" id="ARBA00023170"/>
    </source>
</evidence>
<accession>A0A978W719</accession>
<name>A0A978W719_9NEOP</name>
<dbReference type="PANTHER" id="PTHR21137">
    <property type="entry name" value="ODORANT RECEPTOR"/>
    <property type="match status" value="1"/>
</dbReference>
<keyword evidence="6 10" id="KW-1133">Transmembrane helix</keyword>
<comment type="similarity">
    <text evidence="10">Belongs to the insect chemoreceptor superfamily. Heteromeric odorant receptor channel (TC 1.A.69) family.</text>
</comment>
<evidence type="ECO:0000256" key="4">
    <source>
        <dbReference type="ARBA" id="ARBA00022692"/>
    </source>
</evidence>
<evidence type="ECO:0000256" key="1">
    <source>
        <dbReference type="ARBA" id="ARBA00004651"/>
    </source>
</evidence>
<evidence type="ECO:0000256" key="2">
    <source>
        <dbReference type="ARBA" id="ARBA00022475"/>
    </source>
</evidence>
<keyword evidence="2" id="KW-1003">Cell membrane</keyword>
<dbReference type="AlphaFoldDB" id="A0A978W719"/>
<comment type="subcellular location">
    <subcellularLocation>
        <location evidence="1 10">Cell membrane</location>
        <topology evidence="1 10">Multi-pass membrane protein</topology>
    </subcellularLocation>
</comment>
<evidence type="ECO:0000256" key="7">
    <source>
        <dbReference type="ARBA" id="ARBA00023136"/>
    </source>
</evidence>
<keyword evidence="8 10" id="KW-0675">Receptor</keyword>
<evidence type="ECO:0000256" key="3">
    <source>
        <dbReference type="ARBA" id="ARBA00022606"/>
    </source>
</evidence>
<feature type="transmembrane region" description="Helical" evidence="10">
    <location>
        <begin position="263"/>
        <end position="284"/>
    </location>
</feature>
<comment type="caution">
    <text evidence="10">Lacks conserved residue(s) required for the propagation of feature annotation.</text>
</comment>
<proteinExistence type="evidence at transcript level"/>
<feature type="transmembrane region" description="Helical" evidence="10">
    <location>
        <begin position="132"/>
        <end position="153"/>
    </location>
</feature>
<evidence type="ECO:0000256" key="6">
    <source>
        <dbReference type="ARBA" id="ARBA00022989"/>
    </source>
</evidence>
<reference evidence="11" key="1">
    <citation type="journal article" date="2021" name="Zhi Wu Bao Hu">
        <title>Identification and Analysis of Chemosensory Gene of Yellow Leaf Borer.</title>
        <authorList>
            <person name="Li Z."/>
            <person name="Liu L."/>
            <person name="Yang B."/>
            <person name="Yan S."/>
            <person name="Wang G."/>
        </authorList>
    </citation>
    <scope>NUCLEOTIDE SEQUENCE</scope>
    <source>
        <strain evidence="11">ZC1996018</strain>
        <tissue evidence="11">Antennae and mouthparts</tissue>
    </source>
</reference>
<organism evidence="11">
    <name type="scientific">Heortia vitessoides</name>
    <dbReference type="NCBI Taxonomy" id="1557813"/>
    <lineage>
        <taxon>Eukaryota</taxon>
        <taxon>Metazoa</taxon>
        <taxon>Ecdysozoa</taxon>
        <taxon>Arthropoda</taxon>
        <taxon>Hexapoda</taxon>
        <taxon>Insecta</taxon>
        <taxon>Pterygota</taxon>
        <taxon>Neoptera</taxon>
        <taxon>Endopterygota</taxon>
        <taxon>Lepidoptera</taxon>
        <taxon>Glossata</taxon>
        <taxon>Ditrysia</taxon>
        <taxon>Pyraloidea</taxon>
        <taxon>Crambidae</taxon>
        <taxon>Heortia</taxon>
    </lineage>
</organism>
<evidence type="ECO:0000256" key="5">
    <source>
        <dbReference type="ARBA" id="ARBA00022725"/>
    </source>
</evidence>
<reference evidence="11" key="2">
    <citation type="submission" date="2021-03" db="EMBL/GenBank/DDBJ databases">
        <authorList>
            <person name="Li z."/>
        </authorList>
    </citation>
    <scope>NUCLEOTIDE SEQUENCE</scope>
    <source>
        <strain evidence="11">ZC1996018</strain>
        <tissue evidence="11">Antennae and mouthparts</tissue>
    </source>
</reference>
<keyword evidence="7 10" id="KW-0472">Membrane</keyword>
<keyword evidence="4 10" id="KW-0812">Transmembrane</keyword>
<dbReference type="InterPro" id="IPR004117">
    <property type="entry name" value="7tm6_olfct_rcpt"/>
</dbReference>
<keyword evidence="5 10" id="KW-0552">Olfaction</keyword>
<dbReference type="Pfam" id="PF02949">
    <property type="entry name" value="7tm_6"/>
    <property type="match status" value="1"/>
</dbReference>
<dbReference type="GO" id="GO:0005886">
    <property type="term" value="C:plasma membrane"/>
    <property type="evidence" value="ECO:0007669"/>
    <property type="project" value="UniProtKB-SubCell"/>
</dbReference>
<dbReference type="PANTHER" id="PTHR21137:SF35">
    <property type="entry name" value="ODORANT RECEPTOR 19A-RELATED"/>
    <property type="match status" value="1"/>
</dbReference>
<feature type="transmembrane region" description="Helical" evidence="10">
    <location>
        <begin position="296"/>
        <end position="316"/>
    </location>
</feature>
<evidence type="ECO:0000256" key="10">
    <source>
        <dbReference type="RuleBase" id="RU351113"/>
    </source>
</evidence>
<dbReference type="GO" id="GO:0005549">
    <property type="term" value="F:odorant binding"/>
    <property type="evidence" value="ECO:0007669"/>
    <property type="project" value="InterPro"/>
</dbReference>
<keyword evidence="9 10" id="KW-0807">Transducer</keyword>
<evidence type="ECO:0000256" key="9">
    <source>
        <dbReference type="ARBA" id="ARBA00023224"/>
    </source>
</evidence>
<evidence type="ECO:0000313" key="11">
    <source>
        <dbReference type="EMBL" id="UVB79116.1"/>
    </source>
</evidence>
<keyword evidence="3 10" id="KW-0716">Sensory transduction</keyword>
<protein>
    <recommendedName>
        <fullName evidence="10">Odorant receptor</fullName>
    </recommendedName>
</protein>
<dbReference type="GO" id="GO:0004984">
    <property type="term" value="F:olfactory receptor activity"/>
    <property type="evidence" value="ECO:0007669"/>
    <property type="project" value="InterPro"/>
</dbReference>
<dbReference type="EMBL" id="MW717310">
    <property type="protein sequence ID" value="UVB79116.1"/>
    <property type="molecule type" value="mRNA"/>
</dbReference>
<dbReference type="GO" id="GO:0007165">
    <property type="term" value="P:signal transduction"/>
    <property type="evidence" value="ECO:0007669"/>
    <property type="project" value="UniProtKB-KW"/>
</dbReference>